<dbReference type="InterPro" id="IPR020904">
    <property type="entry name" value="Sc_DH/Rdtase_CS"/>
</dbReference>
<dbReference type="PRINTS" id="PR00081">
    <property type="entry name" value="GDHRDH"/>
</dbReference>
<dbReference type="Pfam" id="PF13561">
    <property type="entry name" value="adh_short_C2"/>
    <property type="match status" value="1"/>
</dbReference>
<dbReference type="PROSITE" id="PS00061">
    <property type="entry name" value="ADH_SHORT"/>
    <property type="match status" value="1"/>
</dbReference>
<accession>A0ABU8SA55</accession>
<dbReference type="SUPFAM" id="SSF51735">
    <property type="entry name" value="NAD(P)-binding Rossmann-fold domains"/>
    <property type="match status" value="1"/>
</dbReference>
<dbReference type="GO" id="GO:0016491">
    <property type="term" value="F:oxidoreductase activity"/>
    <property type="evidence" value="ECO:0007669"/>
    <property type="project" value="UniProtKB-KW"/>
</dbReference>
<organism evidence="2 3">
    <name type="scientific">Novosphingobium aquae</name>
    <dbReference type="NCBI Taxonomy" id="3133435"/>
    <lineage>
        <taxon>Bacteria</taxon>
        <taxon>Pseudomonadati</taxon>
        <taxon>Pseudomonadota</taxon>
        <taxon>Alphaproteobacteria</taxon>
        <taxon>Sphingomonadales</taxon>
        <taxon>Sphingomonadaceae</taxon>
        <taxon>Novosphingobium</taxon>
    </lineage>
</organism>
<evidence type="ECO:0000313" key="2">
    <source>
        <dbReference type="EMBL" id="MEJ6010845.1"/>
    </source>
</evidence>
<dbReference type="PANTHER" id="PTHR42760">
    <property type="entry name" value="SHORT-CHAIN DEHYDROGENASES/REDUCTASES FAMILY MEMBER"/>
    <property type="match status" value="1"/>
</dbReference>
<reference evidence="2 3" key="1">
    <citation type="submission" date="2024-03" db="EMBL/GenBank/DDBJ databases">
        <authorList>
            <person name="Jo J.-H."/>
        </authorList>
    </citation>
    <scope>NUCLEOTIDE SEQUENCE [LARGE SCALE GENOMIC DNA]</scope>
    <source>
        <strain evidence="2 3">AS3R-12</strain>
    </source>
</reference>
<evidence type="ECO:0000256" key="1">
    <source>
        <dbReference type="ARBA" id="ARBA00006484"/>
    </source>
</evidence>
<protein>
    <submittedName>
        <fullName evidence="2">SDR family oxidoreductase</fullName>
        <ecNumber evidence="2">1.-.-.-</ecNumber>
    </submittedName>
</protein>
<sequence length="274" mass="28779">MSIAIDLTGKVILICGAARGGIGGATARQASAAGASVIVLDYDQALVDETAAEIRASGGDAQALVCDLTDPAATDGLIERIFARHGRLDGVVNVAGGTREDEWRPLDETPLESFRATLNLNLEYVFRICRDAAKAWIDRDLPGALVNIGSVSSLTSAPWHGPYGAAKAGISALTRTMANEWGEFGIRANTVNPGGVLSERVRVRIPPANVDTGSSNVVFVSTDEMAWPIVFLLSDLAAGISGQTLTIDRALSTKFCAGARKSRKEVAAQQQGSR</sequence>
<gene>
    <name evidence="2" type="ORF">WG900_13055</name>
</gene>
<keyword evidence="2" id="KW-0560">Oxidoreductase</keyword>
<dbReference type="Proteomes" id="UP001379235">
    <property type="component" value="Unassembled WGS sequence"/>
</dbReference>
<dbReference type="PRINTS" id="PR00080">
    <property type="entry name" value="SDRFAMILY"/>
</dbReference>
<dbReference type="EMBL" id="JBBHJY010000006">
    <property type="protein sequence ID" value="MEJ6010845.1"/>
    <property type="molecule type" value="Genomic_DNA"/>
</dbReference>
<evidence type="ECO:0000313" key="3">
    <source>
        <dbReference type="Proteomes" id="UP001379235"/>
    </source>
</evidence>
<proteinExistence type="inferred from homology"/>
<name>A0ABU8SA55_9SPHN</name>
<dbReference type="EC" id="1.-.-.-" evidence="2"/>
<comment type="similarity">
    <text evidence="1">Belongs to the short-chain dehydrogenases/reductases (SDR) family.</text>
</comment>
<dbReference type="CDD" id="cd05233">
    <property type="entry name" value="SDR_c"/>
    <property type="match status" value="1"/>
</dbReference>
<dbReference type="RefSeq" id="WP_339967673.1">
    <property type="nucleotide sequence ID" value="NZ_JBBHJY010000006.1"/>
</dbReference>
<dbReference type="Gene3D" id="3.40.50.720">
    <property type="entry name" value="NAD(P)-binding Rossmann-like Domain"/>
    <property type="match status" value="1"/>
</dbReference>
<dbReference type="InterPro" id="IPR002347">
    <property type="entry name" value="SDR_fam"/>
</dbReference>
<keyword evidence="3" id="KW-1185">Reference proteome</keyword>
<comment type="caution">
    <text evidence="2">The sequence shown here is derived from an EMBL/GenBank/DDBJ whole genome shotgun (WGS) entry which is preliminary data.</text>
</comment>
<dbReference type="PANTHER" id="PTHR42760:SF123">
    <property type="entry name" value="OXIDOREDUCTASE"/>
    <property type="match status" value="1"/>
</dbReference>
<dbReference type="InterPro" id="IPR036291">
    <property type="entry name" value="NAD(P)-bd_dom_sf"/>
</dbReference>